<evidence type="ECO:0000313" key="2">
    <source>
        <dbReference type="EMBL" id="TWI69753.1"/>
    </source>
</evidence>
<dbReference type="InterPro" id="IPR012902">
    <property type="entry name" value="N_methyl_site"/>
</dbReference>
<protein>
    <submittedName>
        <fullName evidence="2">Prepilin-type N-terminal cleavage/methylation domain-containing protein</fullName>
    </submittedName>
</protein>
<sequence length="186" mass="19113">MNRRPSRGYTLAEMLAVCAVLSVTAVVALPAAAPVAEFRADAAAGEVVLALRFAREEAIRVGDYRVFSCEQAANRIRLYSLKAVGPNFVEVTDPPVLHPGSRTAYAVSLDAVPAGGGMAMADCSFTFADNTTATTVAFNASGNPVRSTGGGPAGLTQALRAGAVRVGSGAAQRTINLDVTGRVTTI</sequence>
<evidence type="ECO:0000313" key="3">
    <source>
        <dbReference type="Proteomes" id="UP000318431"/>
    </source>
</evidence>
<accession>A0A562RLI1</accession>
<keyword evidence="1" id="KW-0732">Signal</keyword>
<gene>
    <name evidence="2" type="ORF">IP91_00826</name>
</gene>
<dbReference type="RefSeq" id="WP_145647491.1">
    <property type="nucleotide sequence ID" value="NZ_VLLB01000001.1"/>
</dbReference>
<feature type="chain" id="PRO_5021713550" evidence="1">
    <location>
        <begin position="26"/>
        <end position="186"/>
    </location>
</feature>
<reference evidence="2 3" key="1">
    <citation type="journal article" date="2015" name="Stand. Genomic Sci.">
        <title>Genomic Encyclopedia of Bacterial and Archaeal Type Strains, Phase III: the genomes of soil and plant-associated and newly described type strains.</title>
        <authorList>
            <person name="Whitman W.B."/>
            <person name="Woyke T."/>
            <person name="Klenk H.P."/>
            <person name="Zhou Y."/>
            <person name="Lilburn T.G."/>
            <person name="Beck B.J."/>
            <person name="De Vos P."/>
            <person name="Vandamme P."/>
            <person name="Eisen J.A."/>
            <person name="Garrity G."/>
            <person name="Hugenholtz P."/>
            <person name="Kyrpides N.C."/>
        </authorList>
    </citation>
    <scope>NUCLEOTIDE SEQUENCE [LARGE SCALE GENOMIC DNA]</scope>
    <source>
        <strain evidence="2 3">CGMCC 1.10822</strain>
    </source>
</reference>
<proteinExistence type="predicted"/>
<dbReference type="Proteomes" id="UP000318431">
    <property type="component" value="Unassembled WGS sequence"/>
</dbReference>
<name>A0A562RLI1_9BURK</name>
<dbReference type="AlphaFoldDB" id="A0A562RLI1"/>
<organism evidence="2 3">
    <name type="scientific">Pseudoduganella lurida</name>
    <dbReference type="NCBI Taxonomy" id="1036180"/>
    <lineage>
        <taxon>Bacteria</taxon>
        <taxon>Pseudomonadati</taxon>
        <taxon>Pseudomonadota</taxon>
        <taxon>Betaproteobacteria</taxon>
        <taxon>Burkholderiales</taxon>
        <taxon>Oxalobacteraceae</taxon>
        <taxon>Telluria group</taxon>
        <taxon>Pseudoduganella</taxon>
    </lineage>
</organism>
<dbReference type="InterPro" id="IPR045584">
    <property type="entry name" value="Pilin-like"/>
</dbReference>
<keyword evidence="3" id="KW-1185">Reference proteome</keyword>
<dbReference type="SUPFAM" id="SSF54523">
    <property type="entry name" value="Pili subunits"/>
    <property type="match status" value="1"/>
</dbReference>
<dbReference type="NCBIfam" id="TIGR02532">
    <property type="entry name" value="IV_pilin_GFxxxE"/>
    <property type="match status" value="1"/>
</dbReference>
<dbReference type="OrthoDB" id="8757057at2"/>
<dbReference type="EMBL" id="VLLB01000001">
    <property type="protein sequence ID" value="TWI69753.1"/>
    <property type="molecule type" value="Genomic_DNA"/>
</dbReference>
<comment type="caution">
    <text evidence="2">The sequence shown here is derived from an EMBL/GenBank/DDBJ whole genome shotgun (WGS) entry which is preliminary data.</text>
</comment>
<feature type="signal peptide" evidence="1">
    <location>
        <begin position="1"/>
        <end position="25"/>
    </location>
</feature>
<evidence type="ECO:0000256" key="1">
    <source>
        <dbReference type="SAM" id="SignalP"/>
    </source>
</evidence>